<evidence type="ECO:0008006" key="3">
    <source>
        <dbReference type="Google" id="ProtNLM"/>
    </source>
</evidence>
<dbReference type="RefSeq" id="WP_107718315.1">
    <property type="nucleotide sequence ID" value="NZ_CAXBOP010000001.1"/>
</dbReference>
<gene>
    <name evidence="1" type="ORF">DA792_04015</name>
</gene>
<evidence type="ECO:0000313" key="1">
    <source>
        <dbReference type="EMBL" id="AVW90357.1"/>
    </source>
</evidence>
<dbReference type="Proteomes" id="UP000241447">
    <property type="component" value="Chromosome"/>
</dbReference>
<accession>A0A2R4LZR1</accession>
<dbReference type="KEGG" id="cbak:DA792_04015"/>
<organism evidence="1 2">
    <name type="scientific">Celeribacter baekdonensis</name>
    <dbReference type="NCBI Taxonomy" id="875171"/>
    <lineage>
        <taxon>Bacteria</taxon>
        <taxon>Pseudomonadati</taxon>
        <taxon>Pseudomonadota</taxon>
        <taxon>Alphaproteobacteria</taxon>
        <taxon>Rhodobacterales</taxon>
        <taxon>Roseobacteraceae</taxon>
        <taxon>Celeribacter</taxon>
    </lineage>
</organism>
<reference evidence="1 2" key="1">
    <citation type="submission" date="2018-03" db="EMBL/GenBank/DDBJ databases">
        <title>The Complete Genome of Celeribacter baekdonensis strain LH4, a Thiosulfate-Oxidizing Alphaproteobacterium Isolated from Gulf of Mexico Continental Slope Sediments.</title>
        <authorList>
            <person name="Flood B.E."/>
            <person name="Bailey J.V."/>
            <person name="Leprich D."/>
        </authorList>
    </citation>
    <scope>NUCLEOTIDE SEQUENCE [LARGE SCALE GENOMIC DNA]</scope>
    <source>
        <strain evidence="1 2">LH4</strain>
    </source>
</reference>
<dbReference type="EMBL" id="CP028475">
    <property type="protein sequence ID" value="AVW90357.1"/>
    <property type="molecule type" value="Genomic_DNA"/>
</dbReference>
<name>A0A2R4LZR1_9RHOB</name>
<protein>
    <recommendedName>
        <fullName evidence="3">SnoaL-like domain-containing protein</fullName>
    </recommendedName>
</protein>
<dbReference type="Gene3D" id="3.10.450.50">
    <property type="match status" value="1"/>
</dbReference>
<dbReference type="OrthoDB" id="7860141at2"/>
<proteinExistence type="predicted"/>
<evidence type="ECO:0000313" key="2">
    <source>
        <dbReference type="Proteomes" id="UP000241447"/>
    </source>
</evidence>
<sequence length="127" mass="13631">MSLATRVQRSPDCDSSTESLKVTEIALALMGVSTVDHGMFSETASWDQTGMPCVLGREAIAAHLLHATPPQSILIDQVVCHGKAGTVSGRLTRDGVGTMVFCHVIRFTDPSCRQIAQAVSFERRDSA</sequence>
<dbReference type="AlphaFoldDB" id="A0A2R4LZR1"/>